<dbReference type="Gene3D" id="1.10.8.430">
    <property type="entry name" value="Helical domain of apoptotic protease-activating factors"/>
    <property type="match status" value="1"/>
</dbReference>
<protein>
    <recommendedName>
        <fullName evidence="9">AAA+ ATPase domain-containing protein</fullName>
    </recommendedName>
</protein>
<sequence>QGEVIEHVVKEVLRKLKVKQRPLDNKLVGVDKQVEAIMELLDVDSGTGVRFVGIHGMGGIGKTTLAKNVFNELCLQFDGQCSFIGNIRESSKGNGLVNLQKQLASDISDSRFVENFGNTDEGIESIRRRASSKKVLIVLDDLDNKEQLKKLAGDPNTFCSGSRIIITTRDKRILDEEKGILAYEVKEMDRDEALELFSLHAFNMVSPPNAYQSLSQEVVSMTRGLPLALEVIGSYLHDQKEEIWKEMLEMLKNVPHDEVRGKLKISYDALGDAEKEVFLDIACFFISGKKLWATYFWDACCLYPHNSLKKLTDLCLIKIVGDDAIWMHDQLRDLGRDIVRKECTLNRLWNDKEALEVMRSKKRKDNIQALNLGKYNSDPINIVDEELERMPNLKFLRLYAVNFGGDINNYLQELRWLSWHSPPLNCTMAHLHLNNLVFFELSNNENTENWGGWNILKMENRLKVLSLFNCNGLKQIPDFSGCVSLEILSLDRCVSLQEVDSSIGKLKYLTHLQIYSSHLLRKLPKEMGELVNLKHFSIRGCSKIKKLPDIEKLILLFELDISQTNITSLPDSIGNAKNLSSLDLSGTSITELPISIGELTQLKFLSLRNCQNFVKLAESIGNLTTLQNLDLSSTKIVELPDSIKNLKQLKVMEMKNCPIQRLPIGIGMLESLEKLDVRYCRQLEAINSLTRLQKLDLSFCDKVQELPELPSSLNHLRVRSASLQLVPNLSNLTNLVDLELSTNSEQALAQASTLQLQWVGKLSKLERLELDLPVPSTLTELGCLPQLKQLTLLCMDSFNSAVVGPQFSHLKNLSTLHLCRCPLTEIQLDGLELLGNLTVTYCEFLKRLSVISSSLKKLSIMEVSNCPELLQIRFLSMMESLQSLRVMDCKSLGGLYGLSNLKKLKFLTFFSCPVLQVIEGLEELELLQQLIFIRCPSLKVLTNLSNSKIRNECLIYVTTCEKLPDCRYGCYGDYREEILEWTRRGLNQEGAARFLERGQPLIVQMLEKLEVPHALREYRETFTGWKWTGYPSLETLYFHYCLNMRKCDSSVGKMKLLTQLDIIRCTNLCTLPREIGGLVNLMHFSIKRCSQVEKLPYSIGKLGSLSKLDISSSRIASLPDSIGNAKHLSFLNLSGTPIVELPISIGELTQLKFLSLKYCRNLGELPESIGNLTSLQKLNLSGTNVAELPDSIKNLKQLKVMRMGFSPIRRLPASIEMLEKLEELYAEHCEQLAGECPIEIGKLLSLSILDISYTNISAVPMAINYLTRLQKLDLTHCNELQELPKLPSSLHCLRVHSASLRLVPDLSNLMNLVEMLLSNGFRQAPDQPSDPMRTIQLQWLGKLSKLEKLSWGLSDFPISSTELGCLPQLRELTFSGMDNFDSIVIGPQFSNLKNLSILCLHSSPLREIQLDGLELLRNLDVRECEFLERLSVISSSLRKLYKIEVLDCPKLLEIQFLSIMESLEELRVGYCDSLGGLCGLSNSKKLKALRIYQSNGLRVVEGLEELELLGFLCFSRCGSLERLTDVSNAKIPNECMIEVWGCKKLSSYEGTYRGYKEMILVRTRMTFNKEDEMEENDRIDCSTGILECICNPLSFFQGRSLRRQTG</sequence>
<dbReference type="SUPFAM" id="SSF52540">
    <property type="entry name" value="P-loop containing nucleoside triphosphate hydrolases"/>
    <property type="match status" value="1"/>
</dbReference>
<dbReference type="Pfam" id="PF23598">
    <property type="entry name" value="LRR_14"/>
    <property type="match status" value="3"/>
</dbReference>
<evidence type="ECO:0000256" key="2">
    <source>
        <dbReference type="ARBA" id="ARBA00022737"/>
    </source>
</evidence>
<organism evidence="7 8">
    <name type="scientific">Eucalyptus globulus</name>
    <name type="common">Tasmanian blue gum</name>
    <dbReference type="NCBI Taxonomy" id="34317"/>
    <lineage>
        <taxon>Eukaryota</taxon>
        <taxon>Viridiplantae</taxon>
        <taxon>Streptophyta</taxon>
        <taxon>Embryophyta</taxon>
        <taxon>Tracheophyta</taxon>
        <taxon>Spermatophyta</taxon>
        <taxon>Magnoliopsida</taxon>
        <taxon>eudicotyledons</taxon>
        <taxon>Gunneridae</taxon>
        <taxon>Pentapetalae</taxon>
        <taxon>rosids</taxon>
        <taxon>malvids</taxon>
        <taxon>Myrtales</taxon>
        <taxon>Myrtaceae</taxon>
        <taxon>Myrtoideae</taxon>
        <taxon>Eucalypteae</taxon>
        <taxon>Eucalyptus</taxon>
    </lineage>
</organism>
<keyword evidence="8" id="KW-1185">Reference proteome</keyword>
<feature type="domain" description="Disease resistance R13L4/SHOC-2-like LRR" evidence="6">
    <location>
        <begin position="596"/>
        <end position="704"/>
    </location>
</feature>
<dbReference type="PANTHER" id="PTHR11017">
    <property type="entry name" value="LEUCINE-RICH REPEAT-CONTAINING PROTEIN"/>
    <property type="match status" value="1"/>
</dbReference>
<dbReference type="InterPro" id="IPR058192">
    <property type="entry name" value="WHD_ROQ1-like"/>
</dbReference>
<dbReference type="InterPro" id="IPR044974">
    <property type="entry name" value="Disease_R_plants"/>
</dbReference>
<keyword evidence="2" id="KW-0677">Repeat</keyword>
<dbReference type="Pfam" id="PF23282">
    <property type="entry name" value="WHD_ROQ1"/>
    <property type="match status" value="1"/>
</dbReference>
<comment type="caution">
    <text evidence="7">The sequence shown here is derived from an EMBL/GenBank/DDBJ whole genome shotgun (WGS) entry which is preliminary data.</text>
</comment>
<evidence type="ECO:0000256" key="3">
    <source>
        <dbReference type="ARBA" id="ARBA00022821"/>
    </source>
</evidence>
<evidence type="ECO:0000313" key="7">
    <source>
        <dbReference type="EMBL" id="KAL3745255.1"/>
    </source>
</evidence>
<dbReference type="Gene3D" id="3.40.50.300">
    <property type="entry name" value="P-loop containing nucleotide triphosphate hydrolases"/>
    <property type="match status" value="1"/>
</dbReference>
<dbReference type="InterPro" id="IPR003591">
    <property type="entry name" value="Leu-rich_rpt_typical-subtyp"/>
</dbReference>
<proteinExistence type="predicted"/>
<feature type="domain" description="Disease resistance R13L4/SHOC-2-like LRR" evidence="6">
    <location>
        <begin position="1145"/>
        <end position="1228"/>
    </location>
</feature>
<dbReference type="InterPro" id="IPR027417">
    <property type="entry name" value="P-loop_NTPase"/>
</dbReference>
<dbReference type="Proteomes" id="UP001634007">
    <property type="component" value="Unassembled WGS sequence"/>
</dbReference>
<evidence type="ECO:0008006" key="9">
    <source>
        <dbReference type="Google" id="ProtNLM"/>
    </source>
</evidence>
<name>A0ABD3KZY3_EUCGL</name>
<feature type="domain" description="NB-ARC" evidence="4">
    <location>
        <begin position="31"/>
        <end position="204"/>
    </location>
</feature>
<dbReference type="Pfam" id="PF00931">
    <property type="entry name" value="NB-ARC"/>
    <property type="match status" value="1"/>
</dbReference>
<evidence type="ECO:0000313" key="8">
    <source>
        <dbReference type="Proteomes" id="UP001634007"/>
    </source>
</evidence>
<dbReference type="EMBL" id="JBJKBG010000003">
    <property type="protein sequence ID" value="KAL3745255.1"/>
    <property type="molecule type" value="Genomic_DNA"/>
</dbReference>
<reference evidence="7 8" key="1">
    <citation type="submission" date="2024-11" db="EMBL/GenBank/DDBJ databases">
        <title>Chromosome-level genome assembly of Eucalyptus globulus Labill. provides insights into its genome evolution.</title>
        <authorList>
            <person name="Li X."/>
        </authorList>
    </citation>
    <scope>NUCLEOTIDE SEQUENCE [LARGE SCALE GENOMIC DNA]</scope>
    <source>
        <strain evidence="7">CL2024</strain>
        <tissue evidence="7">Fresh tender leaves</tissue>
    </source>
</reference>
<dbReference type="PANTHER" id="PTHR11017:SF570">
    <property type="entry name" value="DISEASE RESISTANCE PROTEIN (TIR-NBS CLASS)-RELATED"/>
    <property type="match status" value="1"/>
</dbReference>
<dbReference type="InterPro" id="IPR042197">
    <property type="entry name" value="Apaf_helical"/>
</dbReference>
<feature type="domain" description="Disease resistance R13L4/SHOC-2-like LRR" evidence="6">
    <location>
        <begin position="1235"/>
        <end position="1417"/>
    </location>
</feature>
<dbReference type="SMART" id="SM00369">
    <property type="entry name" value="LRR_TYP"/>
    <property type="match status" value="10"/>
</dbReference>
<evidence type="ECO:0000259" key="5">
    <source>
        <dbReference type="Pfam" id="PF23282"/>
    </source>
</evidence>
<gene>
    <name evidence="7" type="ORF">ACJRO7_014376</name>
</gene>
<dbReference type="GO" id="GO:0006952">
    <property type="term" value="P:defense response"/>
    <property type="evidence" value="ECO:0007669"/>
    <property type="project" value="UniProtKB-KW"/>
</dbReference>
<dbReference type="InterPro" id="IPR032675">
    <property type="entry name" value="LRR_dom_sf"/>
</dbReference>
<keyword evidence="1" id="KW-0433">Leucine-rich repeat</keyword>
<feature type="non-terminal residue" evidence="7">
    <location>
        <position position="1"/>
    </location>
</feature>
<feature type="domain" description="Disease resistance protein Roq1-like winged-helix" evidence="5">
    <location>
        <begin position="273"/>
        <end position="341"/>
    </location>
</feature>
<dbReference type="PRINTS" id="PR00364">
    <property type="entry name" value="DISEASERSIST"/>
</dbReference>
<evidence type="ECO:0000259" key="6">
    <source>
        <dbReference type="Pfam" id="PF23598"/>
    </source>
</evidence>
<dbReference type="Gene3D" id="3.80.10.10">
    <property type="entry name" value="Ribonuclease Inhibitor"/>
    <property type="match status" value="7"/>
</dbReference>
<evidence type="ECO:0000256" key="1">
    <source>
        <dbReference type="ARBA" id="ARBA00022614"/>
    </source>
</evidence>
<dbReference type="InterPro" id="IPR002182">
    <property type="entry name" value="NB-ARC"/>
</dbReference>
<accession>A0ABD3KZY3</accession>
<keyword evidence="3" id="KW-0611">Plant defense</keyword>
<dbReference type="InterPro" id="IPR055414">
    <property type="entry name" value="LRR_R13L4/SHOC2-like"/>
</dbReference>
<evidence type="ECO:0000259" key="4">
    <source>
        <dbReference type="Pfam" id="PF00931"/>
    </source>
</evidence>
<dbReference type="SUPFAM" id="SSF52058">
    <property type="entry name" value="L domain-like"/>
    <property type="match status" value="4"/>
</dbReference>
<dbReference type="GO" id="GO:0051707">
    <property type="term" value="P:response to other organism"/>
    <property type="evidence" value="ECO:0007669"/>
    <property type="project" value="UniProtKB-ARBA"/>
</dbReference>